<name>A0AC58TS68_TOBAC</name>
<dbReference type="RefSeq" id="XP_075100066.1">
    <property type="nucleotide sequence ID" value="XM_075243965.1"/>
</dbReference>
<sequence>MVDGGKKNANNPDPKRGILSNDNTQPVDTQISSESFPGKDPELYRNQCMVPADDRLFFNDAFETQLVNLCGENQFLDFGGETQVVDFGGETQVVDFGGETQVVDFCSETQRVDLGGETQVVEDHDGLQNERIRTSEKCNVEVAVDSEGSDRTEVLCDTEELSDDDSMKHSSIDQVKFTKSSNSNTGDKSSISQSDVLSNDKHQSGSLQRGFTSIRAASVRASGLAAYDMSHKGTKGSTWSIKNDNLLEQESAGQNGTSMVGPQSEVRKELNPNACEEYDEQMNDVGNGNRCKVGSSAVRKLFRDEILVEIKGSEDGNNDAQKTVDLPQFAYEDGLAGLSYVDSQEPGEESQANALDVVDKFLKLNPLDFDQHIDFGKSSIGKSKFVSAAKGTKSLARRAAGIADAEGEIFDWDDNREDEGGGEFFQKKKELLVGRSPATEPPKRVSLDPLRRGVKGSGEKEKHPLSSKKLKGSPRSDSRLLSSRSRVKSELSKSRSRKNFIKKLDEQLNSGAGDGMIDDGNGDDVPDMLNVGLDTQIAAEAMQTLCFGAPVLENDCSNEKKGDKTLTDGSCKDRIDDESLSKRRSSKKKARSSRMSMSTMQKDARLVEENYQERVKQQKSIKKQGNEEQGARLKMIKPNMTKLHASRGREEEIRQEERPPKASAGSMSVKDCHSTPVAHRTRQHQVESQPKRRLSATATFDRSGTDAEACETLMDRSTLATNQTANLRNMESTWASLSAVDYPKGRRSHRKMPTMGQETTTQSCRRSKRLRGDQTSTSINVSTKKRKCSSECTLPDIASSERGSHKKLLQEGIDKRHLDGNSTNDAFADGSAKTILHKSIKDSNRKTNVEITRSVDEAQGTESSTGEQCKASASACTTPTNSKIQKNAVSPICMGDEYHKQSCRKNMSRSSLLREITSLHSTGTQIGSTIKDSRKRREMTNVRVLFSQHLDADIIKQQKKILARLGASSVSCMSDATHFVADEFVRTRNVLEAIAVGKPVVTHLWLESCGQASCLIDEKNYILRDARKEKEFGFSMPVSLARACQHPLLQGYRVFTTPNTKPGKDILASLVKAVHGLAVERLGRSVMKEEVVPDDLLVLSCEEDYEVCIPFLEKGSTVYSSELLLNGIVTQRLEFDRYSLFTDYVKRTRSTVWVKKNNNQYLAVAKCK</sequence>
<keyword evidence="1" id="KW-1185">Reference proteome</keyword>
<protein>
    <submittedName>
        <fullName evidence="2">Uncharacterized protein LOC107817964 isoform X1</fullName>
    </submittedName>
</protein>
<evidence type="ECO:0000313" key="2">
    <source>
        <dbReference type="RefSeq" id="XP_075100066.1"/>
    </source>
</evidence>
<evidence type="ECO:0000313" key="1">
    <source>
        <dbReference type="Proteomes" id="UP000790787"/>
    </source>
</evidence>
<proteinExistence type="predicted"/>
<reference evidence="2" key="2">
    <citation type="submission" date="2025-08" db="UniProtKB">
        <authorList>
            <consortium name="RefSeq"/>
        </authorList>
    </citation>
    <scope>IDENTIFICATION</scope>
    <source>
        <tissue evidence="2">Leaf</tissue>
    </source>
</reference>
<reference evidence="1" key="1">
    <citation type="journal article" date="2014" name="Nat. Commun.">
        <title>The tobacco genome sequence and its comparison with those of tomato and potato.</title>
        <authorList>
            <person name="Sierro N."/>
            <person name="Battey J.N."/>
            <person name="Ouadi S."/>
            <person name="Bakaher N."/>
            <person name="Bovet L."/>
            <person name="Willig A."/>
            <person name="Goepfert S."/>
            <person name="Peitsch M.C."/>
            <person name="Ivanov N.V."/>
        </authorList>
    </citation>
    <scope>NUCLEOTIDE SEQUENCE [LARGE SCALE GENOMIC DNA]</scope>
</reference>
<organism evidence="1 2">
    <name type="scientific">Nicotiana tabacum</name>
    <name type="common">Common tobacco</name>
    <dbReference type="NCBI Taxonomy" id="4097"/>
    <lineage>
        <taxon>Eukaryota</taxon>
        <taxon>Viridiplantae</taxon>
        <taxon>Streptophyta</taxon>
        <taxon>Embryophyta</taxon>
        <taxon>Tracheophyta</taxon>
        <taxon>Spermatophyta</taxon>
        <taxon>Magnoliopsida</taxon>
        <taxon>eudicotyledons</taxon>
        <taxon>Gunneridae</taxon>
        <taxon>Pentapetalae</taxon>
        <taxon>asterids</taxon>
        <taxon>lamiids</taxon>
        <taxon>Solanales</taxon>
        <taxon>Solanaceae</taxon>
        <taxon>Nicotianoideae</taxon>
        <taxon>Nicotianeae</taxon>
        <taxon>Nicotiana</taxon>
    </lineage>
</organism>
<accession>A0AC58TS68</accession>
<gene>
    <name evidence="2" type="primary">LOC107817964</name>
</gene>
<dbReference type="Proteomes" id="UP000790787">
    <property type="component" value="Chromosome 22"/>
</dbReference>